<dbReference type="EMBL" id="KB537241">
    <property type="protein sequence ID" value="EMP33099.1"/>
    <property type="molecule type" value="Genomic_DNA"/>
</dbReference>
<name>M7B7I8_CHEMY</name>
<dbReference type="Gene3D" id="1.10.287.3160">
    <property type="match status" value="1"/>
</dbReference>
<gene>
    <name evidence="1" type="ORF">UY3_09759</name>
</gene>
<organism evidence="1 2">
    <name type="scientific">Chelonia mydas</name>
    <name type="common">Green sea-turtle</name>
    <name type="synonym">Chelonia agassizi</name>
    <dbReference type="NCBI Taxonomy" id="8469"/>
    <lineage>
        <taxon>Eukaryota</taxon>
        <taxon>Metazoa</taxon>
        <taxon>Chordata</taxon>
        <taxon>Craniata</taxon>
        <taxon>Vertebrata</taxon>
        <taxon>Euteleostomi</taxon>
        <taxon>Archelosauria</taxon>
        <taxon>Testudinata</taxon>
        <taxon>Testudines</taxon>
        <taxon>Cryptodira</taxon>
        <taxon>Durocryptodira</taxon>
        <taxon>Americhelydia</taxon>
        <taxon>Chelonioidea</taxon>
        <taxon>Cheloniidae</taxon>
        <taxon>Chelonia</taxon>
    </lineage>
</organism>
<dbReference type="AlphaFoldDB" id="M7B7I8"/>
<keyword evidence="2" id="KW-1185">Reference proteome</keyword>
<reference evidence="2" key="1">
    <citation type="journal article" date="2013" name="Nat. Genet.">
        <title>The draft genomes of soft-shell turtle and green sea turtle yield insights into the development and evolution of the turtle-specific body plan.</title>
        <authorList>
            <person name="Wang Z."/>
            <person name="Pascual-Anaya J."/>
            <person name="Zadissa A."/>
            <person name="Li W."/>
            <person name="Niimura Y."/>
            <person name="Huang Z."/>
            <person name="Li C."/>
            <person name="White S."/>
            <person name="Xiong Z."/>
            <person name="Fang D."/>
            <person name="Wang B."/>
            <person name="Ming Y."/>
            <person name="Chen Y."/>
            <person name="Zheng Y."/>
            <person name="Kuraku S."/>
            <person name="Pignatelli M."/>
            <person name="Herrero J."/>
            <person name="Beal K."/>
            <person name="Nozawa M."/>
            <person name="Li Q."/>
            <person name="Wang J."/>
            <person name="Zhang H."/>
            <person name="Yu L."/>
            <person name="Shigenobu S."/>
            <person name="Wang J."/>
            <person name="Liu J."/>
            <person name="Flicek P."/>
            <person name="Searle S."/>
            <person name="Wang J."/>
            <person name="Kuratani S."/>
            <person name="Yin Y."/>
            <person name="Aken B."/>
            <person name="Zhang G."/>
            <person name="Irie N."/>
        </authorList>
    </citation>
    <scope>NUCLEOTIDE SEQUENCE [LARGE SCALE GENOMIC DNA]</scope>
</reference>
<sequence>WQTPSSLPPISKWAECKYFVPNKGHEYLYSHSAQNSLVVEAVNPRERQGQPRAIPKNKDSRRLDLFGEKIYSLSSLQLRVANHQAVLSRYDFNMWQTAAKFKNALPEGSRKEYRAILNKGTAAARAALQVASDAADSAARTTAAAISMWRLSWLLLSRLSSEAQQSIQDLPFDGQAPFAEQTDNKLHGLKDSRTTLKTLGVYILGLAHQRFKP</sequence>
<evidence type="ECO:0000313" key="2">
    <source>
        <dbReference type="Proteomes" id="UP000031443"/>
    </source>
</evidence>
<evidence type="ECO:0000313" key="1">
    <source>
        <dbReference type="EMBL" id="EMP33099.1"/>
    </source>
</evidence>
<dbReference type="Proteomes" id="UP000031443">
    <property type="component" value="Unassembled WGS sequence"/>
</dbReference>
<accession>M7B7I8</accession>
<feature type="non-terminal residue" evidence="1">
    <location>
        <position position="1"/>
    </location>
</feature>
<proteinExistence type="predicted"/>
<protein>
    <submittedName>
        <fullName evidence="1">Uncharacterized protein</fullName>
    </submittedName>
</protein>